<reference evidence="1" key="1">
    <citation type="submission" date="2015-01" db="EMBL/GenBank/DDBJ databases">
        <title>Transcriptome Assembly of Fopius arisanus.</title>
        <authorList>
            <person name="Geib S."/>
        </authorList>
    </citation>
    <scope>NUCLEOTIDE SEQUENCE</scope>
</reference>
<dbReference type="EMBL" id="GBYB01014177">
    <property type="protein sequence ID" value="JAG83944.1"/>
    <property type="molecule type" value="Transcribed_RNA"/>
</dbReference>
<organism evidence="1">
    <name type="scientific">Fopius arisanus</name>
    <dbReference type="NCBI Taxonomy" id="64838"/>
    <lineage>
        <taxon>Eukaryota</taxon>
        <taxon>Metazoa</taxon>
        <taxon>Ecdysozoa</taxon>
        <taxon>Arthropoda</taxon>
        <taxon>Hexapoda</taxon>
        <taxon>Insecta</taxon>
        <taxon>Pterygota</taxon>
        <taxon>Neoptera</taxon>
        <taxon>Endopterygota</taxon>
        <taxon>Hymenoptera</taxon>
        <taxon>Apocrita</taxon>
        <taxon>Ichneumonoidea</taxon>
        <taxon>Braconidae</taxon>
        <taxon>Opiinae</taxon>
        <taxon>Fopius</taxon>
    </lineage>
</organism>
<name>A0A0C9RLE9_9HYME</name>
<protein>
    <submittedName>
        <fullName evidence="1">Ism1 protein</fullName>
    </submittedName>
</protein>
<dbReference type="AlphaFoldDB" id="A0A0C9RLE9"/>
<evidence type="ECO:0000313" key="1">
    <source>
        <dbReference type="EMBL" id="JAG83944.1"/>
    </source>
</evidence>
<proteinExistence type="predicted"/>
<sequence length="142" mass="17314">FFFFFWEQLLFLRIKDIQWDFVFLRKSPIWWTGESEVLQINSEVSSEEIARLNHLSIIFLFAFYSRFFSGTCFWIRLDYRKFGWRFLDFNWELIGVVIRWLRDGIFCLISLSMEKYGKDEMELINLGFLKVHGAASGRWTEY</sequence>
<gene>
    <name evidence="1" type="primary">ism1</name>
    <name evidence="1" type="ORF">g.18592</name>
</gene>
<feature type="non-terminal residue" evidence="1">
    <location>
        <position position="1"/>
    </location>
</feature>
<accession>A0A0C9RLE9</accession>